<protein>
    <submittedName>
        <fullName evidence="3">Uncharacterized protein</fullName>
    </submittedName>
</protein>
<sequence>MLLAIYEDELSQPPHRGDGTAGDRTTTSPAGEVPAAAPGVSAAAPAQDTLKTDIIEDSDADQDAQGGNAARDAQGPLRAPEWRRHRQSAVPTGIRGLQAIGLALLLKREENDFLLRQKEMELEHRRLDFEERHTTIAERKLTLKEERLKMEAQRQNSTEILQEISNKLDQLEKKLLAYTNKEAVSKESAQFFGLKYSSS</sequence>
<keyword evidence="1" id="KW-0175">Coiled coil</keyword>
<dbReference type="AlphaFoldDB" id="A0A9J6EP85"/>
<reference evidence="3" key="1">
    <citation type="journal article" date="2020" name="Cell">
        <title>Large-Scale Comparative Analyses of Tick Genomes Elucidate Their Genetic Diversity and Vector Capacities.</title>
        <authorList>
            <consortium name="Tick Genome and Microbiome Consortium (TIGMIC)"/>
            <person name="Jia N."/>
            <person name="Wang J."/>
            <person name="Shi W."/>
            <person name="Du L."/>
            <person name="Sun Y."/>
            <person name="Zhan W."/>
            <person name="Jiang J.F."/>
            <person name="Wang Q."/>
            <person name="Zhang B."/>
            <person name="Ji P."/>
            <person name="Bell-Sakyi L."/>
            <person name="Cui X.M."/>
            <person name="Yuan T.T."/>
            <person name="Jiang B.G."/>
            <person name="Yang W.F."/>
            <person name="Lam T.T."/>
            <person name="Chang Q.C."/>
            <person name="Ding S.J."/>
            <person name="Wang X.J."/>
            <person name="Zhu J.G."/>
            <person name="Ruan X.D."/>
            <person name="Zhao L."/>
            <person name="Wei J.T."/>
            <person name="Ye R.Z."/>
            <person name="Que T.C."/>
            <person name="Du C.H."/>
            <person name="Zhou Y.H."/>
            <person name="Cheng J.X."/>
            <person name="Dai P.F."/>
            <person name="Guo W.B."/>
            <person name="Han X.H."/>
            <person name="Huang E.J."/>
            <person name="Li L.F."/>
            <person name="Wei W."/>
            <person name="Gao Y.C."/>
            <person name="Liu J.Z."/>
            <person name="Shao H.Z."/>
            <person name="Wang X."/>
            <person name="Wang C.C."/>
            <person name="Yang T.C."/>
            <person name="Huo Q.B."/>
            <person name="Li W."/>
            <person name="Chen H.Y."/>
            <person name="Chen S.E."/>
            <person name="Zhou L.G."/>
            <person name="Ni X.B."/>
            <person name="Tian J.H."/>
            <person name="Sheng Y."/>
            <person name="Liu T."/>
            <person name="Pan Y.S."/>
            <person name="Xia L.Y."/>
            <person name="Li J."/>
            <person name="Zhao F."/>
            <person name="Cao W.C."/>
        </authorList>
    </citation>
    <scope>NUCLEOTIDE SEQUENCE</scope>
    <source>
        <strain evidence="3">Rmic-2018</strain>
    </source>
</reference>
<name>A0A9J6EP85_RHIMP</name>
<feature type="compositionally biased region" description="Low complexity" evidence="2">
    <location>
        <begin position="22"/>
        <end position="46"/>
    </location>
</feature>
<evidence type="ECO:0000313" key="3">
    <source>
        <dbReference type="EMBL" id="KAH8035924.1"/>
    </source>
</evidence>
<feature type="compositionally biased region" description="Low complexity" evidence="2">
    <location>
        <begin position="63"/>
        <end position="75"/>
    </location>
</feature>
<keyword evidence="4" id="KW-1185">Reference proteome</keyword>
<dbReference type="Proteomes" id="UP000821866">
    <property type="component" value="Chromosome 11"/>
</dbReference>
<comment type="caution">
    <text evidence="3">The sequence shown here is derived from an EMBL/GenBank/DDBJ whole genome shotgun (WGS) entry which is preliminary data.</text>
</comment>
<proteinExistence type="predicted"/>
<evidence type="ECO:0000256" key="1">
    <source>
        <dbReference type="SAM" id="Coils"/>
    </source>
</evidence>
<feature type="region of interest" description="Disordered" evidence="2">
    <location>
        <begin position="1"/>
        <end position="90"/>
    </location>
</feature>
<evidence type="ECO:0000256" key="2">
    <source>
        <dbReference type="SAM" id="MobiDB-lite"/>
    </source>
</evidence>
<dbReference type="EMBL" id="JABSTU010000003">
    <property type="protein sequence ID" value="KAH8035924.1"/>
    <property type="molecule type" value="Genomic_DNA"/>
</dbReference>
<feature type="compositionally biased region" description="Acidic residues" evidence="2">
    <location>
        <begin position="1"/>
        <end position="10"/>
    </location>
</feature>
<gene>
    <name evidence="3" type="ORF">HPB51_011566</name>
</gene>
<feature type="coiled-coil region" evidence="1">
    <location>
        <begin position="154"/>
        <end position="181"/>
    </location>
</feature>
<organism evidence="3 4">
    <name type="scientific">Rhipicephalus microplus</name>
    <name type="common">Cattle tick</name>
    <name type="synonym">Boophilus microplus</name>
    <dbReference type="NCBI Taxonomy" id="6941"/>
    <lineage>
        <taxon>Eukaryota</taxon>
        <taxon>Metazoa</taxon>
        <taxon>Ecdysozoa</taxon>
        <taxon>Arthropoda</taxon>
        <taxon>Chelicerata</taxon>
        <taxon>Arachnida</taxon>
        <taxon>Acari</taxon>
        <taxon>Parasitiformes</taxon>
        <taxon>Ixodida</taxon>
        <taxon>Ixodoidea</taxon>
        <taxon>Ixodidae</taxon>
        <taxon>Rhipicephalinae</taxon>
        <taxon>Rhipicephalus</taxon>
        <taxon>Boophilus</taxon>
    </lineage>
</organism>
<accession>A0A9J6EP85</accession>
<reference evidence="3" key="2">
    <citation type="submission" date="2021-09" db="EMBL/GenBank/DDBJ databases">
        <authorList>
            <person name="Jia N."/>
            <person name="Wang J."/>
            <person name="Shi W."/>
            <person name="Du L."/>
            <person name="Sun Y."/>
            <person name="Zhan W."/>
            <person name="Jiang J."/>
            <person name="Wang Q."/>
            <person name="Zhang B."/>
            <person name="Ji P."/>
            <person name="Sakyi L.B."/>
            <person name="Cui X."/>
            <person name="Yuan T."/>
            <person name="Jiang B."/>
            <person name="Yang W."/>
            <person name="Lam T.T.-Y."/>
            <person name="Chang Q."/>
            <person name="Ding S."/>
            <person name="Wang X."/>
            <person name="Zhu J."/>
            <person name="Ruan X."/>
            <person name="Zhao L."/>
            <person name="Wei J."/>
            <person name="Que T."/>
            <person name="Du C."/>
            <person name="Cheng J."/>
            <person name="Dai P."/>
            <person name="Han X."/>
            <person name="Huang E."/>
            <person name="Gao Y."/>
            <person name="Liu J."/>
            <person name="Shao H."/>
            <person name="Ye R."/>
            <person name="Li L."/>
            <person name="Wei W."/>
            <person name="Wang X."/>
            <person name="Wang C."/>
            <person name="Huo Q."/>
            <person name="Li W."/>
            <person name="Guo W."/>
            <person name="Chen H."/>
            <person name="Chen S."/>
            <person name="Zhou L."/>
            <person name="Zhou L."/>
            <person name="Ni X."/>
            <person name="Tian J."/>
            <person name="Zhou Y."/>
            <person name="Sheng Y."/>
            <person name="Liu T."/>
            <person name="Pan Y."/>
            <person name="Xia L."/>
            <person name="Li J."/>
            <person name="Zhao F."/>
            <person name="Cao W."/>
        </authorList>
    </citation>
    <scope>NUCLEOTIDE SEQUENCE</scope>
    <source>
        <strain evidence="3">Rmic-2018</strain>
        <tissue evidence="3">Larvae</tissue>
    </source>
</reference>
<evidence type="ECO:0000313" key="4">
    <source>
        <dbReference type="Proteomes" id="UP000821866"/>
    </source>
</evidence>